<dbReference type="RefSeq" id="WP_231690836.1">
    <property type="nucleotide sequence ID" value="NZ_CP036298.1"/>
</dbReference>
<reference evidence="2 3" key="1">
    <citation type="submission" date="2019-02" db="EMBL/GenBank/DDBJ databases">
        <title>Deep-cultivation of Planctomycetes and their phenomic and genomic characterization uncovers novel biology.</title>
        <authorList>
            <person name="Wiegand S."/>
            <person name="Jogler M."/>
            <person name="Boedeker C."/>
            <person name="Pinto D."/>
            <person name="Vollmers J."/>
            <person name="Rivas-Marin E."/>
            <person name="Kohn T."/>
            <person name="Peeters S.H."/>
            <person name="Heuer A."/>
            <person name="Rast P."/>
            <person name="Oberbeckmann S."/>
            <person name="Bunk B."/>
            <person name="Jeske O."/>
            <person name="Meyerdierks A."/>
            <person name="Storesund J.E."/>
            <person name="Kallscheuer N."/>
            <person name="Luecker S."/>
            <person name="Lage O.M."/>
            <person name="Pohl T."/>
            <person name="Merkel B.J."/>
            <person name="Hornburger P."/>
            <person name="Mueller R.-W."/>
            <person name="Bruemmer F."/>
            <person name="Labrenz M."/>
            <person name="Spormann A.M."/>
            <person name="Op den Camp H."/>
            <person name="Overmann J."/>
            <person name="Amann R."/>
            <person name="Jetten M.S.M."/>
            <person name="Mascher T."/>
            <person name="Medema M.H."/>
            <person name="Devos D.P."/>
            <person name="Kaster A.-K."/>
            <person name="Ovreas L."/>
            <person name="Rohde M."/>
            <person name="Galperin M.Y."/>
            <person name="Jogler C."/>
        </authorList>
    </citation>
    <scope>NUCLEOTIDE SEQUENCE [LARGE SCALE GENOMIC DNA]</scope>
    <source>
        <strain evidence="2 3">Q31a</strain>
    </source>
</reference>
<organism evidence="2 3">
    <name type="scientific">Aureliella helgolandensis</name>
    <dbReference type="NCBI Taxonomy" id="2527968"/>
    <lineage>
        <taxon>Bacteria</taxon>
        <taxon>Pseudomonadati</taxon>
        <taxon>Planctomycetota</taxon>
        <taxon>Planctomycetia</taxon>
        <taxon>Pirellulales</taxon>
        <taxon>Pirellulaceae</taxon>
        <taxon>Aureliella</taxon>
    </lineage>
</organism>
<feature type="domain" description="Cellulose-binding Sde182 nucleoside hydrolase-like" evidence="1">
    <location>
        <begin position="18"/>
        <end position="177"/>
    </location>
</feature>
<dbReference type="InterPro" id="IPR036452">
    <property type="entry name" value="Ribo_hydro-like"/>
</dbReference>
<dbReference type="EMBL" id="CP036298">
    <property type="protein sequence ID" value="QDV25844.1"/>
    <property type="molecule type" value="Genomic_DNA"/>
</dbReference>
<dbReference type="Gene3D" id="3.90.245.10">
    <property type="entry name" value="Ribonucleoside hydrolase-like"/>
    <property type="match status" value="1"/>
</dbReference>
<dbReference type="KEGG" id="ahel:Q31a_41720"/>
<gene>
    <name evidence="2" type="ORF">Q31a_41720</name>
</gene>
<dbReference type="Pfam" id="PF07632">
    <property type="entry name" value="Sde182_NH-like"/>
    <property type="match status" value="1"/>
</dbReference>
<dbReference type="GO" id="GO:0016799">
    <property type="term" value="F:hydrolase activity, hydrolyzing N-glycosyl compounds"/>
    <property type="evidence" value="ECO:0007669"/>
    <property type="project" value="InterPro"/>
</dbReference>
<evidence type="ECO:0000259" key="1">
    <source>
        <dbReference type="Pfam" id="PF07632"/>
    </source>
</evidence>
<evidence type="ECO:0000313" key="3">
    <source>
        <dbReference type="Proteomes" id="UP000318017"/>
    </source>
</evidence>
<keyword evidence="3" id="KW-1185">Reference proteome</keyword>
<dbReference type="AlphaFoldDB" id="A0A518GB79"/>
<sequence>MIWGTASNRSLKSSVRGLDSEASNAIIKIVEKPAPRPVWISVWGGPREVAQIIWDVKQTRSEPELKKFFSKLRIFLIAYQDASHGWLLEEFPEMFIIESGKTYQAMCGEHDKLSDLSWVNENIRKEHGPLSEIYSHEGMGCTGVCEGDSPACLHLVCTVRGISNPEDPTQPSWGGQYEKRRRQEPVHRWSRRLLHIEMAQRFSEGIRRTSTLVYRVSYEYDCGIVAERMRFISACDDQGWLTPLPF</sequence>
<dbReference type="Proteomes" id="UP000318017">
    <property type="component" value="Chromosome"/>
</dbReference>
<dbReference type="InterPro" id="IPR011483">
    <property type="entry name" value="Sde182_NH-like"/>
</dbReference>
<accession>A0A518GB79</accession>
<name>A0A518GB79_9BACT</name>
<evidence type="ECO:0000313" key="2">
    <source>
        <dbReference type="EMBL" id="QDV25844.1"/>
    </source>
</evidence>
<protein>
    <recommendedName>
        <fullName evidence="1">Cellulose-binding Sde182 nucleoside hydrolase-like domain-containing protein</fullName>
    </recommendedName>
</protein>
<proteinExistence type="predicted"/>